<dbReference type="Proteomes" id="UP000575898">
    <property type="component" value="Unassembled WGS sequence"/>
</dbReference>
<gene>
    <name evidence="1" type="ORF">HNQ59_000637</name>
</gene>
<dbReference type="PROSITE" id="PS51257">
    <property type="entry name" value="PROKAR_LIPOPROTEIN"/>
    <property type="match status" value="1"/>
</dbReference>
<evidence type="ECO:0000313" key="1">
    <source>
        <dbReference type="EMBL" id="MBB5017373.1"/>
    </source>
</evidence>
<reference evidence="1 2" key="1">
    <citation type="submission" date="2020-08" db="EMBL/GenBank/DDBJ databases">
        <title>Genomic Encyclopedia of Type Strains, Phase IV (KMG-IV): sequencing the most valuable type-strain genomes for metagenomic binning, comparative biology and taxonomic classification.</title>
        <authorList>
            <person name="Goeker M."/>
        </authorList>
    </citation>
    <scope>NUCLEOTIDE SEQUENCE [LARGE SCALE GENOMIC DNA]</scope>
    <source>
        <strain evidence="1 2">DSM 27165</strain>
    </source>
</reference>
<evidence type="ECO:0008006" key="3">
    <source>
        <dbReference type="Google" id="ProtNLM"/>
    </source>
</evidence>
<dbReference type="AlphaFoldDB" id="A0A840MME5"/>
<proteinExistence type="predicted"/>
<evidence type="ECO:0000313" key="2">
    <source>
        <dbReference type="Proteomes" id="UP000575898"/>
    </source>
</evidence>
<protein>
    <recommendedName>
        <fullName evidence="3">YtkA-like domain-containing protein</fullName>
    </recommendedName>
</protein>
<keyword evidence="2" id="KW-1185">Reference proteome</keyword>
<organism evidence="1 2">
    <name type="scientific">Chitinivorax tropicus</name>
    <dbReference type="NCBI Taxonomy" id="714531"/>
    <lineage>
        <taxon>Bacteria</taxon>
        <taxon>Pseudomonadati</taxon>
        <taxon>Pseudomonadota</taxon>
        <taxon>Betaproteobacteria</taxon>
        <taxon>Chitinivorax</taxon>
    </lineage>
</organism>
<accession>A0A840MME5</accession>
<name>A0A840MME5_9PROT</name>
<comment type="caution">
    <text evidence="1">The sequence shown here is derived from an EMBL/GenBank/DDBJ whole genome shotgun (WGS) entry which is preliminary data.</text>
</comment>
<dbReference type="RefSeq" id="WP_184035059.1">
    <property type="nucleotide sequence ID" value="NZ_JACHHY010000003.1"/>
</dbReference>
<sequence length="129" mass="13927">MRAIGLAGLLLLVLAGCGKDTIPVVACPDLTQGCRFSIADQAVQAEAKGPISTFRPFDLTIRTAPAAQMTVQFSMLGMEMGPGRYRLQQSSPGIWVGKIMLPVCIQGRRDWQMLVDMDGKQVLVPFSSS</sequence>
<dbReference type="EMBL" id="JACHHY010000003">
    <property type="protein sequence ID" value="MBB5017373.1"/>
    <property type="molecule type" value="Genomic_DNA"/>
</dbReference>